<reference evidence="2 3" key="2">
    <citation type="submission" date="2018-12" db="EMBL/GenBank/DDBJ databases">
        <title>Genomic insights into the evolutionary origins and pathogenicity of five Vibrio parahaemolyticus strains isolated from the shrimp with acute hepatopancreatic necrosis disease (AHPND).</title>
        <authorList>
            <person name="Yang Q."/>
            <person name="Dong X."/>
            <person name="Xie G."/>
            <person name="Fu S."/>
            <person name="Zou P."/>
            <person name="Sun J."/>
            <person name="Wang Y."/>
            <person name="Huang J."/>
        </authorList>
    </citation>
    <scope>NUCLEOTIDE SEQUENCE [LARGE SCALE GENOMIC DNA]</scope>
    <source>
        <strain evidence="2 3">20160303005-1</strain>
    </source>
</reference>
<proteinExistence type="predicted"/>
<sequence length="29" mass="3369">MQQKLIDEIIDISLTGANFLYDSKRLPFV</sequence>
<dbReference type="Proteomes" id="UP000856022">
    <property type="component" value="Unassembled WGS sequence"/>
</dbReference>
<dbReference type="EMBL" id="CP034298">
    <property type="protein sequence ID" value="QHH09905.1"/>
    <property type="molecule type" value="Genomic_DNA"/>
</dbReference>
<evidence type="ECO:0000313" key="2">
    <source>
        <dbReference type="EMBL" id="QHH09905.1"/>
    </source>
</evidence>
<dbReference type="EMBL" id="DACQKT010000001">
    <property type="protein sequence ID" value="HAS6675281.1"/>
    <property type="molecule type" value="Genomic_DNA"/>
</dbReference>
<evidence type="ECO:0000313" key="3">
    <source>
        <dbReference type="Proteomes" id="UP000464718"/>
    </source>
</evidence>
<organism evidence="1">
    <name type="scientific">Vibrio parahaemolyticus</name>
    <dbReference type="NCBI Taxonomy" id="670"/>
    <lineage>
        <taxon>Bacteria</taxon>
        <taxon>Pseudomonadati</taxon>
        <taxon>Pseudomonadota</taxon>
        <taxon>Gammaproteobacteria</taxon>
        <taxon>Vibrionales</taxon>
        <taxon>Vibrionaceae</taxon>
        <taxon>Vibrio</taxon>
    </lineage>
</organism>
<dbReference type="Proteomes" id="UP000464718">
    <property type="component" value="Chromosome i"/>
</dbReference>
<gene>
    <name evidence="2" type="ORF">EHC69_11375</name>
    <name evidence="1" type="ORF">I7278_00490</name>
</gene>
<protein>
    <submittedName>
        <fullName evidence="1">Uncharacterized protein</fullName>
    </submittedName>
</protein>
<dbReference type="AlphaFoldDB" id="A0A7Z2MSM8"/>
<accession>A0A7Z2MSM8</accession>
<reference evidence="1" key="3">
    <citation type="submission" date="2019-12" db="EMBL/GenBank/DDBJ databases">
        <authorList>
            <consortium name="NCBI Pathogen Detection Project"/>
        </authorList>
    </citation>
    <scope>NUCLEOTIDE SEQUENCE</scope>
    <source>
        <strain evidence="1">1930</strain>
    </source>
</reference>
<reference evidence="1" key="1">
    <citation type="journal article" date="2018" name="Genome Biol.">
        <title>SKESA: strategic k-mer extension for scrupulous assemblies.</title>
        <authorList>
            <person name="Souvorov A."/>
            <person name="Agarwala R."/>
            <person name="Lipman D.J."/>
        </authorList>
    </citation>
    <scope>NUCLEOTIDE SEQUENCE</scope>
    <source>
        <strain evidence="1">1930</strain>
    </source>
</reference>
<evidence type="ECO:0000313" key="1">
    <source>
        <dbReference type="EMBL" id="HAS6675281.1"/>
    </source>
</evidence>
<name>A0A7Z2MSM8_VIBPH</name>